<proteinExistence type="predicted"/>
<dbReference type="GO" id="GO:0016462">
    <property type="term" value="F:pyrophosphatase activity"/>
    <property type="evidence" value="ECO:0007669"/>
    <property type="project" value="TreeGrafter"/>
</dbReference>
<reference evidence="3 4" key="1">
    <citation type="submission" date="2016-04" db="EMBL/GenBank/DDBJ databases">
        <title>First whole genome shotgun sequence of the bacterium Enteractinococcus sp. strain UASWS1574.</title>
        <authorList>
            <person name="Crovadore J."/>
            <person name="Chablais R."/>
            <person name="Lefort F."/>
        </authorList>
    </citation>
    <scope>NUCLEOTIDE SEQUENCE [LARGE SCALE GENOMIC DNA]</scope>
    <source>
        <strain evidence="3 4">UASWS1574</strain>
    </source>
</reference>
<accession>A0A1B7LYG4</accession>
<feature type="domain" description="Ppx/GppA phosphatase N-terminal" evidence="2">
    <location>
        <begin position="229"/>
        <end position="509"/>
    </location>
</feature>
<evidence type="ECO:0000259" key="2">
    <source>
        <dbReference type="Pfam" id="PF02541"/>
    </source>
</evidence>
<keyword evidence="4" id="KW-1185">Reference proteome</keyword>
<feature type="region of interest" description="Disordered" evidence="1">
    <location>
        <begin position="1"/>
        <end position="20"/>
    </location>
</feature>
<dbReference type="Gene3D" id="3.30.420.40">
    <property type="match status" value="1"/>
</dbReference>
<dbReference type="InterPro" id="IPR043129">
    <property type="entry name" value="ATPase_NBD"/>
</dbReference>
<name>A0A1B7LYG4_9MICC</name>
<dbReference type="OrthoDB" id="9793035at2"/>
<feature type="compositionally biased region" description="Polar residues" evidence="1">
    <location>
        <begin position="1"/>
        <end position="11"/>
    </location>
</feature>
<dbReference type="EMBL" id="LXEY01000020">
    <property type="protein sequence ID" value="OAV60330.1"/>
    <property type="molecule type" value="Genomic_DNA"/>
</dbReference>
<dbReference type="InterPro" id="IPR050273">
    <property type="entry name" value="GppA/Ppx_hydrolase"/>
</dbReference>
<organism evidence="3 4">
    <name type="scientific">Enteractinococcus helveticum</name>
    <dbReference type="NCBI Taxonomy" id="1837282"/>
    <lineage>
        <taxon>Bacteria</taxon>
        <taxon>Bacillati</taxon>
        <taxon>Actinomycetota</taxon>
        <taxon>Actinomycetes</taxon>
        <taxon>Micrococcales</taxon>
        <taxon>Micrococcaceae</taxon>
    </lineage>
</organism>
<dbReference type="SUPFAM" id="SSF53067">
    <property type="entry name" value="Actin-like ATPase domain"/>
    <property type="match status" value="2"/>
</dbReference>
<dbReference type="Proteomes" id="UP000078292">
    <property type="component" value="Unassembled WGS sequence"/>
</dbReference>
<evidence type="ECO:0000256" key="1">
    <source>
        <dbReference type="SAM" id="MobiDB-lite"/>
    </source>
</evidence>
<dbReference type="Pfam" id="PF02541">
    <property type="entry name" value="Ppx-GppA"/>
    <property type="match status" value="1"/>
</dbReference>
<evidence type="ECO:0000313" key="3">
    <source>
        <dbReference type="EMBL" id="OAV60330.1"/>
    </source>
</evidence>
<dbReference type="Gene3D" id="3.30.420.150">
    <property type="entry name" value="Exopolyphosphatase. Domain 2"/>
    <property type="match status" value="1"/>
</dbReference>
<dbReference type="InterPro" id="IPR007511">
    <property type="entry name" value="DUF501"/>
</dbReference>
<protein>
    <submittedName>
        <fullName evidence="3">Exopolyphosphatase</fullName>
    </submittedName>
</protein>
<dbReference type="STRING" id="1837282.A6F49_12505"/>
<dbReference type="Pfam" id="PF04417">
    <property type="entry name" value="DUF501"/>
    <property type="match status" value="1"/>
</dbReference>
<comment type="caution">
    <text evidence="3">The sequence shown here is derived from an EMBL/GenBank/DDBJ whole genome shotgun (WGS) entry which is preliminary data.</text>
</comment>
<dbReference type="AlphaFoldDB" id="A0A1B7LYG4"/>
<dbReference type="PANTHER" id="PTHR30005">
    <property type="entry name" value="EXOPOLYPHOSPHATASE"/>
    <property type="match status" value="1"/>
</dbReference>
<dbReference type="PANTHER" id="PTHR30005:SF13">
    <property type="entry name" value="EXOPOLYPHOSPHATASE 2"/>
    <property type="match status" value="1"/>
</dbReference>
<sequence length="534" mass="57397">MRNNVTNQHQPTADDLDTLSRQLGRPVRDVVEIGARCVCGNPLVATTAPRLSNGIPFPTTFYLTHPHATAAASRLENAGVMEDMTQRLNNDAELAAAYRKAHEQYLSARARIGEISGVGPVPEIDGVTAGGMPERVKCIHVLVGHSLAEGPGANPLGDEALALMRHDFDPTVCRCEGAWDTEGEAPQKDLSRHTRRLRRAGRTNPIQYEESGAGPVAAIDAGTNSVRLLIAKMTENGMQELHRDMRIVRLGQGVDETGEFAPEALERTFAAVYEYAKEITRYGAYPTRFIATSASRDVSNRDAFVTGIRQRLHVTPEVVSGEVEAELTFSGAVSALDTSRWDRPVKVAVVDLGGGSTEIVIGTIDPADGAATITAQTSMNVGCVRFHERHKLADPPTQEQIRAAQNDLAQHLAALDPQVFDLTSLDAVVGVAGTITTITAAALGLEAYDSEAIHGTELDIDRIVDTANSIIAETTQQRAAHGFMHEGRIDVIGAGAIIWAQLLQHIRQATNGRVTTAITSEKDILDGIALSLLR</sequence>
<evidence type="ECO:0000313" key="4">
    <source>
        <dbReference type="Proteomes" id="UP000078292"/>
    </source>
</evidence>
<gene>
    <name evidence="3" type="ORF">A6F49_12505</name>
</gene>
<dbReference type="InterPro" id="IPR003695">
    <property type="entry name" value="Ppx_GppA_N"/>
</dbReference>